<dbReference type="PANTHER" id="PTHR33884">
    <property type="entry name" value="UPF0410 PROTEIN YMGE"/>
    <property type="match status" value="1"/>
</dbReference>
<accession>A0A198XXH3</accession>
<evidence type="ECO:0000256" key="4">
    <source>
        <dbReference type="ARBA" id="ARBA00022692"/>
    </source>
</evidence>
<evidence type="ECO:0000256" key="6">
    <source>
        <dbReference type="ARBA" id="ARBA00023136"/>
    </source>
</evidence>
<feature type="transmembrane region" description="Helical" evidence="7">
    <location>
        <begin position="59"/>
        <end position="79"/>
    </location>
</feature>
<name>A0A198XXH3_MORCA</name>
<evidence type="ECO:0000256" key="7">
    <source>
        <dbReference type="SAM" id="Phobius"/>
    </source>
</evidence>
<dbReference type="InterPro" id="IPR007341">
    <property type="entry name" value="Transgly_assoc"/>
</dbReference>
<dbReference type="PANTHER" id="PTHR33884:SF7">
    <property type="entry name" value="BSL8023 PROTEIN"/>
    <property type="match status" value="1"/>
</dbReference>
<keyword evidence="6 7" id="KW-0472">Membrane</keyword>
<evidence type="ECO:0000313" key="9">
    <source>
        <dbReference type="Proteomes" id="UP000078295"/>
    </source>
</evidence>
<keyword evidence="4 7" id="KW-0812">Transmembrane</keyword>
<keyword evidence="3" id="KW-1003">Cell membrane</keyword>
<proteinExistence type="inferred from homology"/>
<keyword evidence="5 7" id="KW-1133">Transmembrane helix</keyword>
<comment type="subcellular location">
    <subcellularLocation>
        <location evidence="1">Cell membrane</location>
        <topology evidence="1">Multi-pass membrane protein</topology>
    </subcellularLocation>
</comment>
<evidence type="ECO:0000256" key="2">
    <source>
        <dbReference type="ARBA" id="ARBA00011006"/>
    </source>
</evidence>
<dbReference type="AlphaFoldDB" id="A0A198XXH3"/>
<comment type="similarity">
    <text evidence="2">Belongs to the UPF0410 family.</text>
</comment>
<evidence type="ECO:0000256" key="3">
    <source>
        <dbReference type="ARBA" id="ARBA00022475"/>
    </source>
</evidence>
<dbReference type="Proteomes" id="UP000078295">
    <property type="component" value="Unassembled WGS sequence"/>
</dbReference>
<organism evidence="8 9">
    <name type="scientific">Moraxella catarrhalis</name>
    <name type="common">Branhamella catarrhalis</name>
    <dbReference type="NCBI Taxonomy" id="480"/>
    <lineage>
        <taxon>Bacteria</taxon>
        <taxon>Pseudomonadati</taxon>
        <taxon>Pseudomonadota</taxon>
        <taxon>Gammaproteobacteria</taxon>
        <taxon>Moraxellales</taxon>
        <taxon>Moraxellaceae</taxon>
        <taxon>Moraxella</taxon>
    </lineage>
</organism>
<dbReference type="OrthoDB" id="9811343at2"/>
<reference evidence="8 9" key="1">
    <citation type="journal article" date="2016" name="Genome Biol. Evol.">
        <title>Comparative Genomic Analyses of the Moraxella catarrhalis Serosensitive and Seroresistant Lineages Demonstrate Their Independent Evolution.</title>
        <authorList>
            <person name="Earl J.P."/>
            <person name="de Vries S.P."/>
            <person name="Ahmed A."/>
            <person name="Powell E."/>
            <person name="Schultz M.P."/>
            <person name="Hermans P.W."/>
            <person name="Hill D.J."/>
            <person name="Zhou Z."/>
            <person name="Constantinidou C.I."/>
            <person name="Hu F.Z."/>
            <person name="Bootsma H.J."/>
            <person name="Ehrlich G.D."/>
        </authorList>
    </citation>
    <scope>NUCLEOTIDE SEQUENCE [LARGE SCALE GENOMIC DNA]</scope>
    <source>
        <strain evidence="8 9">F23</strain>
    </source>
</reference>
<evidence type="ECO:0000256" key="1">
    <source>
        <dbReference type="ARBA" id="ARBA00004651"/>
    </source>
</evidence>
<evidence type="ECO:0000256" key="5">
    <source>
        <dbReference type="ARBA" id="ARBA00022989"/>
    </source>
</evidence>
<sequence>MFSMIWVLIVGFVVGLLARAIKPGVDGMGWILTMILGIAGAYVGAFIANFVGVNAQSGFSYLIFSVIGAIILLFIYEILAGKRHLK</sequence>
<gene>
    <name evidence="8" type="ORF">AO370_0416</name>
</gene>
<dbReference type="EMBL" id="LXHQ01000016">
    <property type="protein sequence ID" value="OAV27075.1"/>
    <property type="molecule type" value="Genomic_DNA"/>
</dbReference>
<dbReference type="GO" id="GO:0005886">
    <property type="term" value="C:plasma membrane"/>
    <property type="evidence" value="ECO:0007669"/>
    <property type="project" value="UniProtKB-SubCell"/>
</dbReference>
<dbReference type="Pfam" id="PF04226">
    <property type="entry name" value="Transgly_assoc"/>
    <property type="match status" value="1"/>
</dbReference>
<dbReference type="RefSeq" id="WP_064602407.1">
    <property type="nucleotide sequence ID" value="NZ_JAABLD010000001.1"/>
</dbReference>
<evidence type="ECO:0000313" key="8">
    <source>
        <dbReference type="EMBL" id="OAV27075.1"/>
    </source>
</evidence>
<feature type="transmembrane region" description="Helical" evidence="7">
    <location>
        <begin position="30"/>
        <end position="52"/>
    </location>
</feature>
<protein>
    <submittedName>
        <fullName evidence="8">Transglycosylase associated protein</fullName>
    </submittedName>
</protein>
<comment type="caution">
    <text evidence="8">The sequence shown here is derived from an EMBL/GenBank/DDBJ whole genome shotgun (WGS) entry which is preliminary data.</text>
</comment>